<dbReference type="Proteomes" id="UP000504606">
    <property type="component" value="Unplaced"/>
</dbReference>
<dbReference type="Pfam" id="PF02958">
    <property type="entry name" value="EcKL"/>
    <property type="match status" value="1"/>
</dbReference>
<proteinExistence type="predicted"/>
<evidence type="ECO:0000313" key="1">
    <source>
        <dbReference type="Proteomes" id="UP000504606"/>
    </source>
</evidence>
<evidence type="ECO:0000313" key="2">
    <source>
        <dbReference type="RefSeq" id="XP_052129361.1"/>
    </source>
</evidence>
<protein>
    <submittedName>
        <fullName evidence="2">Uncharacterized protein LOC127750843 isoform X1</fullName>
    </submittedName>
</protein>
<gene>
    <name evidence="2" type="primary">LOC127750843</name>
</gene>
<dbReference type="AlphaFoldDB" id="A0A9C6X551"/>
<dbReference type="InterPro" id="IPR004119">
    <property type="entry name" value="EcKL"/>
</dbReference>
<dbReference type="GeneID" id="127750843"/>
<sequence>MGCVCVGGFDMPEMAGTLSNGHVLAKDSDVANNNVQRPTITDGSSDWIDADLVAEAVGEDPSSIRDVVVKAAVADGDNYCSCMWRVQATAGDKPVSIIVKAPPRGELMQDFVTRLGFFTKETRMLKVKPTAQWYVCSYEHGFLDKRH</sequence>
<name>A0A9C6X551_FRAOC</name>
<accession>A0A9C6X551</accession>
<organism evidence="1 2">
    <name type="scientific">Frankliniella occidentalis</name>
    <name type="common">Western flower thrips</name>
    <name type="synonym">Euthrips occidentalis</name>
    <dbReference type="NCBI Taxonomy" id="133901"/>
    <lineage>
        <taxon>Eukaryota</taxon>
        <taxon>Metazoa</taxon>
        <taxon>Ecdysozoa</taxon>
        <taxon>Arthropoda</taxon>
        <taxon>Hexapoda</taxon>
        <taxon>Insecta</taxon>
        <taxon>Pterygota</taxon>
        <taxon>Neoptera</taxon>
        <taxon>Paraneoptera</taxon>
        <taxon>Thysanoptera</taxon>
        <taxon>Terebrantia</taxon>
        <taxon>Thripoidea</taxon>
        <taxon>Thripidae</taxon>
        <taxon>Frankliniella</taxon>
    </lineage>
</organism>
<reference evidence="2" key="1">
    <citation type="submission" date="2025-08" db="UniProtKB">
        <authorList>
            <consortium name="RefSeq"/>
        </authorList>
    </citation>
    <scope>IDENTIFICATION</scope>
    <source>
        <tissue evidence="2">Whole organism</tissue>
    </source>
</reference>
<dbReference type="RefSeq" id="XP_052129361.1">
    <property type="nucleotide sequence ID" value="XM_052273401.1"/>
</dbReference>
<keyword evidence="1" id="KW-1185">Reference proteome</keyword>
<dbReference type="KEGG" id="foc:127750843"/>